<organism evidence="1">
    <name type="scientific">Anguilla anguilla</name>
    <name type="common">European freshwater eel</name>
    <name type="synonym">Muraena anguilla</name>
    <dbReference type="NCBI Taxonomy" id="7936"/>
    <lineage>
        <taxon>Eukaryota</taxon>
        <taxon>Metazoa</taxon>
        <taxon>Chordata</taxon>
        <taxon>Craniata</taxon>
        <taxon>Vertebrata</taxon>
        <taxon>Euteleostomi</taxon>
        <taxon>Actinopterygii</taxon>
        <taxon>Neopterygii</taxon>
        <taxon>Teleostei</taxon>
        <taxon>Anguilliformes</taxon>
        <taxon>Anguillidae</taxon>
        <taxon>Anguilla</taxon>
    </lineage>
</organism>
<reference evidence="1" key="2">
    <citation type="journal article" date="2015" name="Fish Shellfish Immunol.">
        <title>Early steps in the European eel (Anguilla anguilla)-Vibrio vulnificus interaction in the gills: Role of the RtxA13 toxin.</title>
        <authorList>
            <person name="Callol A."/>
            <person name="Pajuelo D."/>
            <person name="Ebbesson L."/>
            <person name="Teles M."/>
            <person name="MacKenzie S."/>
            <person name="Amaro C."/>
        </authorList>
    </citation>
    <scope>NUCLEOTIDE SEQUENCE</scope>
</reference>
<sequence length="16" mass="1849">MRHLPPVLCVLVYVLP</sequence>
<evidence type="ECO:0000313" key="1">
    <source>
        <dbReference type="EMBL" id="JAH77617.1"/>
    </source>
</evidence>
<protein>
    <submittedName>
        <fullName evidence="1">Uncharacterized protein</fullName>
    </submittedName>
</protein>
<dbReference type="EMBL" id="GBXM01030960">
    <property type="protein sequence ID" value="JAH77617.1"/>
    <property type="molecule type" value="Transcribed_RNA"/>
</dbReference>
<reference evidence="1" key="1">
    <citation type="submission" date="2014-11" db="EMBL/GenBank/DDBJ databases">
        <authorList>
            <person name="Amaro Gonzalez C."/>
        </authorList>
    </citation>
    <scope>NUCLEOTIDE SEQUENCE</scope>
</reference>
<dbReference type="AlphaFoldDB" id="A0A0E9VHR2"/>
<name>A0A0E9VHR2_ANGAN</name>
<accession>A0A0E9VHR2</accession>
<proteinExistence type="predicted"/>